<proteinExistence type="predicted"/>
<feature type="transmembrane region" description="Helical" evidence="5">
    <location>
        <begin position="273"/>
        <end position="293"/>
    </location>
</feature>
<sequence length="441" mass="46682">MITIARRDPIATAAITALLGVGAIAWLMPPLIIPLLFALALAVAATIAYARPVAAMALWLILVETTPEMWLSDLIGAHELIIALLKSAGLLIIALAALRTAPRADRFNPSYAFIVMFIDGAIHGLWPGLTPMASLRSLIGSAAPFAAGYLRLSPAMRATIIRCTIIGPAITVGFGIALAAPGIRPLYGTQLGAIRLAASSAPAFLGGFAMIAIFAGLLEYLRTGRPRNLAWIGLNYIILIATGARSPLAMAGFITLATLLITPSPFLTPARRFAILALGSASLGIVLMAASALRVIRVVDLINLGDAGSLSNRQLIWPFFEAAARQSPWLGWGVGAGKVVVSMKSHIGRLLGTNAAHNEYLRITVEGGVIGALLLFAMLTLWLWRGSAALPTAQRRIIRLVFLAFAVQSFTDNTLIATTSLVFFTWARAVFVNPDESPPPA</sequence>
<reference evidence="7 8" key="1">
    <citation type="submission" date="2017-01" db="EMBL/GenBank/DDBJ databases">
        <authorList>
            <person name="Varghese N."/>
            <person name="Submissions S."/>
        </authorList>
    </citation>
    <scope>NUCLEOTIDE SEQUENCE [LARGE SCALE GENOMIC DNA]</scope>
    <source>
        <strain evidence="7 8">ATCC 35905</strain>
    </source>
</reference>
<gene>
    <name evidence="7" type="ORF">SAMN05421828_102219</name>
</gene>
<dbReference type="PANTHER" id="PTHR37422">
    <property type="entry name" value="TEICHURONIC ACID BIOSYNTHESIS PROTEIN TUAE"/>
    <property type="match status" value="1"/>
</dbReference>
<feature type="transmembrane region" description="Helical" evidence="5">
    <location>
        <begin position="397"/>
        <end position="424"/>
    </location>
</feature>
<feature type="transmembrane region" description="Helical" evidence="5">
    <location>
        <begin position="203"/>
        <end position="221"/>
    </location>
</feature>
<feature type="domain" description="O-antigen ligase-related" evidence="6">
    <location>
        <begin position="237"/>
        <end position="376"/>
    </location>
</feature>
<feature type="transmembrane region" description="Helical" evidence="5">
    <location>
        <begin position="233"/>
        <end position="261"/>
    </location>
</feature>
<dbReference type="InterPro" id="IPR051533">
    <property type="entry name" value="WaaL-like"/>
</dbReference>
<keyword evidence="7" id="KW-0436">Ligase</keyword>
<evidence type="ECO:0000313" key="8">
    <source>
        <dbReference type="Proteomes" id="UP000186308"/>
    </source>
</evidence>
<dbReference type="Proteomes" id="UP000186308">
    <property type="component" value="Unassembled WGS sequence"/>
</dbReference>
<feature type="transmembrane region" description="Helical" evidence="5">
    <location>
        <begin position="74"/>
        <end position="98"/>
    </location>
</feature>
<evidence type="ECO:0000256" key="2">
    <source>
        <dbReference type="ARBA" id="ARBA00022692"/>
    </source>
</evidence>
<organism evidence="7 8">
    <name type="scientific">Acidiphilium rubrum</name>
    <dbReference type="NCBI Taxonomy" id="526"/>
    <lineage>
        <taxon>Bacteria</taxon>
        <taxon>Pseudomonadati</taxon>
        <taxon>Pseudomonadota</taxon>
        <taxon>Alphaproteobacteria</taxon>
        <taxon>Acetobacterales</taxon>
        <taxon>Acidocellaceae</taxon>
        <taxon>Acidiphilium</taxon>
    </lineage>
</organism>
<dbReference type="PANTHER" id="PTHR37422:SF13">
    <property type="entry name" value="LIPOPOLYSACCHARIDE BIOSYNTHESIS PROTEIN PA4999-RELATED"/>
    <property type="match status" value="1"/>
</dbReference>
<evidence type="ECO:0000256" key="4">
    <source>
        <dbReference type="ARBA" id="ARBA00023136"/>
    </source>
</evidence>
<accession>A0A8G2CI91</accession>
<dbReference type="RefSeq" id="WP_051657368.1">
    <property type="nucleotide sequence ID" value="NZ_FTNE01000002.1"/>
</dbReference>
<dbReference type="OrthoDB" id="7546256at2"/>
<keyword evidence="3 5" id="KW-1133">Transmembrane helix</keyword>
<dbReference type="GO" id="GO:0016874">
    <property type="term" value="F:ligase activity"/>
    <property type="evidence" value="ECO:0007669"/>
    <property type="project" value="UniProtKB-KW"/>
</dbReference>
<feature type="transmembrane region" description="Helical" evidence="5">
    <location>
        <begin position="12"/>
        <end position="28"/>
    </location>
</feature>
<comment type="subcellular location">
    <subcellularLocation>
        <location evidence="1">Membrane</location>
        <topology evidence="1">Multi-pass membrane protein</topology>
    </subcellularLocation>
</comment>
<dbReference type="InterPro" id="IPR007016">
    <property type="entry name" value="O-antigen_ligase-rel_domated"/>
</dbReference>
<comment type="caution">
    <text evidence="7">The sequence shown here is derived from an EMBL/GenBank/DDBJ whole genome shotgun (WGS) entry which is preliminary data.</text>
</comment>
<protein>
    <submittedName>
        <fullName evidence="7">O-antigen ligase</fullName>
    </submittedName>
</protein>
<dbReference type="Pfam" id="PF04932">
    <property type="entry name" value="Wzy_C"/>
    <property type="match status" value="1"/>
</dbReference>
<name>A0A8G2CI91_ACIRU</name>
<keyword evidence="8" id="KW-1185">Reference proteome</keyword>
<feature type="transmembrane region" description="Helical" evidence="5">
    <location>
        <begin position="35"/>
        <end position="62"/>
    </location>
</feature>
<dbReference type="EMBL" id="FTNE01000002">
    <property type="protein sequence ID" value="SIQ21175.1"/>
    <property type="molecule type" value="Genomic_DNA"/>
</dbReference>
<dbReference type="AlphaFoldDB" id="A0A8G2CI91"/>
<evidence type="ECO:0000256" key="1">
    <source>
        <dbReference type="ARBA" id="ARBA00004141"/>
    </source>
</evidence>
<evidence type="ECO:0000259" key="6">
    <source>
        <dbReference type="Pfam" id="PF04932"/>
    </source>
</evidence>
<feature type="transmembrane region" description="Helical" evidence="5">
    <location>
        <begin position="135"/>
        <end position="152"/>
    </location>
</feature>
<feature type="transmembrane region" description="Helical" evidence="5">
    <location>
        <begin position="110"/>
        <end position="129"/>
    </location>
</feature>
<feature type="transmembrane region" description="Helical" evidence="5">
    <location>
        <begin position="367"/>
        <end position="385"/>
    </location>
</feature>
<dbReference type="GO" id="GO:0016020">
    <property type="term" value="C:membrane"/>
    <property type="evidence" value="ECO:0007669"/>
    <property type="project" value="UniProtKB-SubCell"/>
</dbReference>
<keyword evidence="4 5" id="KW-0472">Membrane</keyword>
<evidence type="ECO:0000256" key="5">
    <source>
        <dbReference type="SAM" id="Phobius"/>
    </source>
</evidence>
<feature type="transmembrane region" description="Helical" evidence="5">
    <location>
        <begin position="159"/>
        <end position="183"/>
    </location>
</feature>
<evidence type="ECO:0000256" key="3">
    <source>
        <dbReference type="ARBA" id="ARBA00022989"/>
    </source>
</evidence>
<evidence type="ECO:0000313" key="7">
    <source>
        <dbReference type="EMBL" id="SIQ21175.1"/>
    </source>
</evidence>
<keyword evidence="2 5" id="KW-0812">Transmembrane</keyword>